<proteinExistence type="predicted"/>
<dbReference type="AlphaFoldDB" id="I3CJ85"/>
<evidence type="ECO:0000313" key="1">
    <source>
        <dbReference type="EMBL" id="EIJ43678.1"/>
    </source>
</evidence>
<accession>I3CJ85</accession>
<dbReference type="RefSeq" id="WP_002691053.1">
    <property type="nucleotide sequence ID" value="NZ_JH600070.1"/>
</dbReference>
<keyword evidence="2" id="KW-1185">Reference proteome</keyword>
<organism evidence="1 2">
    <name type="scientific">Beggiatoa alba B18LD</name>
    <dbReference type="NCBI Taxonomy" id="395493"/>
    <lineage>
        <taxon>Bacteria</taxon>
        <taxon>Pseudomonadati</taxon>
        <taxon>Pseudomonadota</taxon>
        <taxon>Gammaproteobacteria</taxon>
        <taxon>Thiotrichales</taxon>
        <taxon>Thiotrichaceae</taxon>
        <taxon>Beggiatoa</taxon>
    </lineage>
</organism>
<reference evidence="1 2" key="1">
    <citation type="submission" date="2011-11" db="EMBL/GenBank/DDBJ databases">
        <title>Improved High-Quality Draft sequence of Beggiatoa alba B18lD.</title>
        <authorList>
            <consortium name="US DOE Joint Genome Institute"/>
            <person name="Lucas S."/>
            <person name="Han J."/>
            <person name="Lapidus A."/>
            <person name="Cheng J.-F."/>
            <person name="Goodwin L."/>
            <person name="Pitluck S."/>
            <person name="Peters L."/>
            <person name="Mikhailova N."/>
            <person name="Held B."/>
            <person name="Detter J.C."/>
            <person name="Han C."/>
            <person name="Tapia R."/>
            <person name="Land M."/>
            <person name="Hauser L."/>
            <person name="Kyrpides N."/>
            <person name="Ivanova N."/>
            <person name="Pagani I."/>
            <person name="Samuel K."/>
            <person name="Teske A."/>
            <person name="Mueller J."/>
            <person name="Woyke T."/>
        </authorList>
    </citation>
    <scope>NUCLEOTIDE SEQUENCE [LARGE SCALE GENOMIC DNA]</scope>
    <source>
        <strain evidence="1 2">B18LD</strain>
    </source>
</reference>
<dbReference type="HOGENOM" id="CLU_2767527_0_0_6"/>
<sequence>MFMKKRYSPACQHNSQRLAQQNRQRQWRMMNNEEHHEISATLLRHPQQWASLQSVEISDASNPAVNSAH</sequence>
<dbReference type="Proteomes" id="UP000005744">
    <property type="component" value="Unassembled WGS sequence"/>
</dbReference>
<evidence type="ECO:0000313" key="2">
    <source>
        <dbReference type="Proteomes" id="UP000005744"/>
    </source>
</evidence>
<name>I3CJ85_9GAMM</name>
<protein>
    <submittedName>
        <fullName evidence="1">Uncharacterized protein</fullName>
    </submittedName>
</protein>
<dbReference type="EMBL" id="JH600070">
    <property type="protein sequence ID" value="EIJ43678.1"/>
    <property type="molecule type" value="Genomic_DNA"/>
</dbReference>
<gene>
    <name evidence="1" type="ORF">BegalDRAFT_2844</name>
</gene>